<feature type="compositionally biased region" description="Low complexity" evidence="1">
    <location>
        <begin position="355"/>
        <end position="364"/>
    </location>
</feature>
<evidence type="ECO:0000313" key="3">
    <source>
        <dbReference type="Proteomes" id="UP001054902"/>
    </source>
</evidence>
<evidence type="ECO:0000256" key="1">
    <source>
        <dbReference type="SAM" id="MobiDB-lite"/>
    </source>
</evidence>
<keyword evidence="3" id="KW-1185">Reference proteome</keyword>
<gene>
    <name evidence="2" type="ORF">CTEN210_18373</name>
</gene>
<feature type="compositionally biased region" description="Polar residues" evidence="1">
    <location>
        <begin position="328"/>
        <end position="352"/>
    </location>
</feature>
<dbReference type="AlphaFoldDB" id="A0AAD3DDD0"/>
<evidence type="ECO:0000313" key="2">
    <source>
        <dbReference type="EMBL" id="GFH61897.1"/>
    </source>
</evidence>
<protein>
    <submittedName>
        <fullName evidence="2">Uncharacterized protein</fullName>
    </submittedName>
</protein>
<sequence length="577" mass="65232">MYQVDESRFREKVLPELGLTSEINVQKLLVRLEADYEMVRLEADYEKCVLECISSSESQHMLEEKTVIQENLEKANRAVKYTDSLPATCAKITKSSTFRILHFGIHGSTLRRLNSRTKCLVEKLLRSNIECIFLNACDSKEIIGNRLADLLPHFCIIAWKSEEIDDVAACALAEGFYQAIAVQLVDGEGLKFDDAFEEALWFLELRGFALIEKSDTEGLKRLKMDKGIDDLVATGVPCIYKSRKWHNSDSSDKLNDSTSSGHSGLVGVLEECTLASPDQQSRRAQKRRRAHSISLHDTLIGKGNQDEDMEYESEYDISSSFSSRSTSGGNTAVVSFSPSNLQQNQHPNGTDLDTSESTHSTTTTQKRPNCKFKGKYIFSCGHSIEANCQFIEYGNAKNPSYHDIKGIRERSAAKCTDESTLCPHCNKTFCREVRKIPKDEKGCSFMCCFEAHECKNGGKQKDIRVNRKCKDFELTKRKGTTKYFHCPKCLEGIREEKYVKDYVNKERSKLVGNKDTKGEPAKKEENSRDETLVDGNFLSFLDPIIAKESELALGDFIEDDYMSIEKTETERSQDNSS</sequence>
<comment type="caution">
    <text evidence="2">The sequence shown here is derived from an EMBL/GenBank/DDBJ whole genome shotgun (WGS) entry which is preliminary data.</text>
</comment>
<feature type="compositionally biased region" description="Acidic residues" evidence="1">
    <location>
        <begin position="306"/>
        <end position="315"/>
    </location>
</feature>
<feature type="compositionally biased region" description="Low complexity" evidence="1">
    <location>
        <begin position="316"/>
        <end position="327"/>
    </location>
</feature>
<feature type="region of interest" description="Disordered" evidence="1">
    <location>
        <begin position="510"/>
        <end position="529"/>
    </location>
</feature>
<feature type="region of interest" description="Disordered" evidence="1">
    <location>
        <begin position="277"/>
        <end position="366"/>
    </location>
</feature>
<dbReference type="Proteomes" id="UP001054902">
    <property type="component" value="Unassembled WGS sequence"/>
</dbReference>
<proteinExistence type="predicted"/>
<organism evidence="2 3">
    <name type="scientific">Chaetoceros tenuissimus</name>
    <dbReference type="NCBI Taxonomy" id="426638"/>
    <lineage>
        <taxon>Eukaryota</taxon>
        <taxon>Sar</taxon>
        <taxon>Stramenopiles</taxon>
        <taxon>Ochrophyta</taxon>
        <taxon>Bacillariophyta</taxon>
        <taxon>Coscinodiscophyceae</taxon>
        <taxon>Chaetocerotophycidae</taxon>
        <taxon>Chaetocerotales</taxon>
        <taxon>Chaetocerotaceae</taxon>
        <taxon>Chaetoceros</taxon>
    </lineage>
</organism>
<accession>A0AAD3DDD0</accession>
<reference evidence="2 3" key="1">
    <citation type="journal article" date="2021" name="Sci. Rep.">
        <title>The genome of the diatom Chaetoceros tenuissimus carries an ancient integrated fragment of an extant virus.</title>
        <authorList>
            <person name="Hongo Y."/>
            <person name="Kimura K."/>
            <person name="Takaki Y."/>
            <person name="Yoshida Y."/>
            <person name="Baba S."/>
            <person name="Kobayashi G."/>
            <person name="Nagasaki K."/>
            <person name="Hano T."/>
            <person name="Tomaru Y."/>
        </authorList>
    </citation>
    <scope>NUCLEOTIDE SEQUENCE [LARGE SCALE GENOMIC DNA]</scope>
    <source>
        <strain evidence="2 3">NIES-3715</strain>
    </source>
</reference>
<name>A0AAD3DDD0_9STRA</name>
<dbReference type="EMBL" id="BLLK01000075">
    <property type="protein sequence ID" value="GFH61897.1"/>
    <property type="molecule type" value="Genomic_DNA"/>
</dbReference>